<dbReference type="Proteomes" id="UP000245720">
    <property type="component" value="Unassembled WGS sequence"/>
</dbReference>
<sequence length="245" mass="28640">MSYSLILCEGETDQALIGCYMEKVYKWIYDKKYSNDSNNPFPKENISWYNVDSNNIKGIWQIGGHSFSDAIKEIIEREKHEHVVERIAIITDHDDVEDAEIERINVLKKDISSFIGKKSEDIILSKNKWEINTFPNDFSESKIQMLYLLVPLDEIGALETFMMDAISEQNEDKQYVIEKSKEFVNNFESDTYLTKRREKIKAELGISLSVFSPDRIFTTMKELIDSVAWDEFSTSHKQFELLKEC</sequence>
<proteinExistence type="predicted"/>
<protein>
    <submittedName>
        <fullName evidence="1">Uncharacterized protein</fullName>
    </submittedName>
</protein>
<dbReference type="InterPro" id="IPR024508">
    <property type="entry name" value="DUF3226"/>
</dbReference>
<dbReference type="EMBL" id="QGDI01000012">
    <property type="protein sequence ID" value="PWJ10833.1"/>
    <property type="molecule type" value="Genomic_DNA"/>
</dbReference>
<evidence type="ECO:0000313" key="2">
    <source>
        <dbReference type="Proteomes" id="UP000245720"/>
    </source>
</evidence>
<name>A0A315XUZ3_RUMFL</name>
<reference evidence="1 2" key="1">
    <citation type="submission" date="2018-05" db="EMBL/GenBank/DDBJ databases">
        <title>The Hungate 1000. A catalogue of reference genomes from the rumen microbiome.</title>
        <authorList>
            <person name="Kelly W."/>
        </authorList>
    </citation>
    <scope>NUCLEOTIDE SEQUENCE [LARGE SCALE GENOMIC DNA]</scope>
    <source>
        <strain evidence="1 2">SAb67</strain>
    </source>
</reference>
<gene>
    <name evidence="1" type="ORF">IE37_02875</name>
</gene>
<dbReference type="Pfam" id="PF11536">
    <property type="entry name" value="DUF3226"/>
    <property type="match status" value="1"/>
</dbReference>
<dbReference type="AlphaFoldDB" id="A0A315XUZ3"/>
<organism evidence="1 2">
    <name type="scientific">Ruminococcus flavefaciens</name>
    <dbReference type="NCBI Taxonomy" id="1265"/>
    <lineage>
        <taxon>Bacteria</taxon>
        <taxon>Bacillati</taxon>
        <taxon>Bacillota</taxon>
        <taxon>Clostridia</taxon>
        <taxon>Eubacteriales</taxon>
        <taxon>Oscillospiraceae</taxon>
        <taxon>Ruminococcus</taxon>
    </lineage>
</organism>
<dbReference type="Gene3D" id="3.40.50.10620">
    <property type="entry name" value="PH0156-like domains"/>
    <property type="match status" value="1"/>
</dbReference>
<comment type="caution">
    <text evidence="1">The sequence shown here is derived from an EMBL/GenBank/DDBJ whole genome shotgun (WGS) entry which is preliminary data.</text>
</comment>
<dbReference type="RefSeq" id="WP_109727582.1">
    <property type="nucleotide sequence ID" value="NZ_QGDI01000012.1"/>
</dbReference>
<accession>A0A315XUZ3</accession>
<evidence type="ECO:0000313" key="1">
    <source>
        <dbReference type="EMBL" id="PWJ10833.1"/>
    </source>
</evidence>